<keyword evidence="3" id="KW-1185">Reference proteome</keyword>
<feature type="region of interest" description="Disordered" evidence="1">
    <location>
        <begin position="1"/>
        <end position="69"/>
    </location>
</feature>
<feature type="compositionally biased region" description="Basic and acidic residues" evidence="1">
    <location>
        <begin position="45"/>
        <end position="54"/>
    </location>
</feature>
<comment type="caution">
    <text evidence="2">The sequence shown here is derived from an EMBL/GenBank/DDBJ whole genome shotgun (WGS) entry which is preliminary data.</text>
</comment>
<name>A0A8H3F3L5_9LECA</name>
<evidence type="ECO:0000313" key="2">
    <source>
        <dbReference type="EMBL" id="CAF9916545.1"/>
    </source>
</evidence>
<proteinExistence type="predicted"/>
<dbReference type="AlphaFoldDB" id="A0A8H3F3L5"/>
<accession>A0A8H3F3L5</accession>
<protein>
    <submittedName>
        <fullName evidence="2">Uncharacterized protein</fullName>
    </submittedName>
</protein>
<sequence>MQGHRTSLEALGSHMQEGSYHGTEASDNESTTSGDPILRQQSWPEHNHPQEQLHFDNSPVEEGLPSDQFSIDPAAISQLVNGLNALTHKQGEYGGSLQMTPRPVQVMEMPDEFASPKKVKLKRRKETNFS</sequence>
<feature type="region of interest" description="Disordered" evidence="1">
    <location>
        <begin position="110"/>
        <end position="130"/>
    </location>
</feature>
<feature type="compositionally biased region" description="Polar residues" evidence="1">
    <location>
        <begin position="28"/>
        <end position="44"/>
    </location>
</feature>
<gene>
    <name evidence="2" type="ORF">IMSHALPRED_003230</name>
</gene>
<reference evidence="2" key="1">
    <citation type="submission" date="2021-03" db="EMBL/GenBank/DDBJ databases">
        <authorList>
            <person name="Tagirdzhanova G."/>
        </authorList>
    </citation>
    <scope>NUCLEOTIDE SEQUENCE</scope>
</reference>
<organism evidence="2 3">
    <name type="scientific">Imshaugia aleurites</name>
    <dbReference type="NCBI Taxonomy" id="172621"/>
    <lineage>
        <taxon>Eukaryota</taxon>
        <taxon>Fungi</taxon>
        <taxon>Dikarya</taxon>
        <taxon>Ascomycota</taxon>
        <taxon>Pezizomycotina</taxon>
        <taxon>Lecanoromycetes</taxon>
        <taxon>OSLEUM clade</taxon>
        <taxon>Lecanoromycetidae</taxon>
        <taxon>Lecanorales</taxon>
        <taxon>Lecanorineae</taxon>
        <taxon>Parmeliaceae</taxon>
        <taxon>Imshaugia</taxon>
    </lineage>
</organism>
<evidence type="ECO:0000313" key="3">
    <source>
        <dbReference type="Proteomes" id="UP000664534"/>
    </source>
</evidence>
<evidence type="ECO:0000256" key="1">
    <source>
        <dbReference type="SAM" id="MobiDB-lite"/>
    </source>
</evidence>
<feature type="compositionally biased region" description="Basic residues" evidence="1">
    <location>
        <begin position="117"/>
        <end position="130"/>
    </location>
</feature>
<dbReference type="EMBL" id="CAJPDT010000017">
    <property type="protein sequence ID" value="CAF9916545.1"/>
    <property type="molecule type" value="Genomic_DNA"/>
</dbReference>
<dbReference type="Proteomes" id="UP000664534">
    <property type="component" value="Unassembled WGS sequence"/>
</dbReference>